<dbReference type="STRING" id="632773.BBEV_1177"/>
<proteinExistence type="inferred from homology"/>
<dbReference type="GO" id="GO:0005829">
    <property type="term" value="C:cytosol"/>
    <property type="evidence" value="ECO:0007669"/>
    <property type="project" value="TreeGrafter"/>
</dbReference>
<dbReference type="FunFam" id="3.40.30.10:FF:000101">
    <property type="entry name" value="2-cys peroxiredoxin"/>
    <property type="match status" value="1"/>
</dbReference>
<comment type="similarity">
    <text evidence="1">Belongs to the peroxiredoxin family. AhpC/Prx1 subfamily.</text>
</comment>
<protein>
    <submittedName>
        <fullName evidence="9">Alkyl hydroperoxide reductase subunit C-like protein</fullName>
    </submittedName>
</protein>
<dbReference type="PIRSF" id="PIRSF000239">
    <property type="entry name" value="AHPC"/>
    <property type="match status" value="1"/>
</dbReference>
<evidence type="ECO:0000313" key="9">
    <source>
        <dbReference type="EMBL" id="AOM82545.1"/>
    </source>
</evidence>
<dbReference type="GO" id="GO:0045454">
    <property type="term" value="P:cell redox homeostasis"/>
    <property type="evidence" value="ECO:0007669"/>
    <property type="project" value="TreeGrafter"/>
</dbReference>
<accession>A0A1D7QU90</accession>
<gene>
    <name evidence="9" type="ORF">BBEV_1177</name>
</gene>
<dbReference type="InterPro" id="IPR036249">
    <property type="entry name" value="Thioredoxin-like_sf"/>
</dbReference>
<keyword evidence="6" id="KW-0676">Redox-active center</keyword>
<evidence type="ECO:0000256" key="4">
    <source>
        <dbReference type="ARBA" id="ARBA00023002"/>
    </source>
</evidence>
<dbReference type="SUPFAM" id="SSF52833">
    <property type="entry name" value="Thioredoxin-like"/>
    <property type="match status" value="1"/>
</dbReference>
<feature type="active site" description="Cysteine sulfenic acid (-SOH) intermediate; for peroxidase activity" evidence="7">
    <location>
        <position position="53"/>
    </location>
</feature>
<dbReference type="AlphaFoldDB" id="A0A1D7QU90"/>
<dbReference type="GO" id="GO:0008379">
    <property type="term" value="F:thioredoxin peroxidase activity"/>
    <property type="evidence" value="ECO:0007669"/>
    <property type="project" value="TreeGrafter"/>
</dbReference>
<evidence type="ECO:0000256" key="5">
    <source>
        <dbReference type="ARBA" id="ARBA00023157"/>
    </source>
</evidence>
<evidence type="ECO:0000256" key="2">
    <source>
        <dbReference type="ARBA" id="ARBA00022559"/>
    </source>
</evidence>
<feature type="domain" description="Thioredoxin" evidence="8">
    <location>
        <begin position="5"/>
        <end position="166"/>
    </location>
</feature>
<dbReference type="GO" id="GO:0033554">
    <property type="term" value="P:cellular response to stress"/>
    <property type="evidence" value="ECO:0007669"/>
    <property type="project" value="TreeGrafter"/>
</dbReference>
<sequence>MTDKRMVGKQAPRFELDAILPDQSFGKVSLEMIMKEDKWTLLFFYPMNFSTVCPTEIIAFSDAYDSFKELNTEIVGISTDTIHSHKAWTSMDRDNKGIGSLAYPLAADPSHHVSKEYGVLVEEEGINLRGLYIISPVGELLYAQVNHHDIGRSIPHTLMTLQALQTDGLCPANWQPGDETL</sequence>
<dbReference type="Pfam" id="PF10417">
    <property type="entry name" value="1-cysPrx_C"/>
    <property type="match status" value="1"/>
</dbReference>
<reference evidence="9 10" key="1">
    <citation type="submission" date="2015-08" db="EMBL/GenBank/DDBJ databases">
        <title>The complete genome sequence of Bacillus beveridgei MLTeJB.</title>
        <authorList>
            <person name="Hanson T.E."/>
            <person name="Mesa C."/>
            <person name="Basesman S.M."/>
            <person name="Oremland R.S."/>
        </authorList>
    </citation>
    <scope>NUCLEOTIDE SEQUENCE [LARGE SCALE GENOMIC DNA]</scope>
    <source>
        <strain evidence="9 10">MLTeJB</strain>
    </source>
</reference>
<dbReference type="Gene3D" id="3.40.30.10">
    <property type="entry name" value="Glutaredoxin"/>
    <property type="match status" value="1"/>
</dbReference>
<dbReference type="InterPro" id="IPR024706">
    <property type="entry name" value="Peroxiredoxin_AhpC-typ"/>
</dbReference>
<evidence type="ECO:0000313" key="10">
    <source>
        <dbReference type="Proteomes" id="UP000094463"/>
    </source>
</evidence>
<dbReference type="CDD" id="cd03015">
    <property type="entry name" value="PRX_Typ2cys"/>
    <property type="match status" value="1"/>
</dbReference>
<name>A0A1D7QU90_9BACI</name>
<evidence type="ECO:0000256" key="7">
    <source>
        <dbReference type="PIRSR" id="PIRSR000239-1"/>
    </source>
</evidence>
<keyword evidence="5" id="KW-1015">Disulfide bond</keyword>
<keyword evidence="4" id="KW-0560">Oxidoreductase</keyword>
<organism evidence="9 10">
    <name type="scientific">Salisediminibacterium beveridgei</name>
    <dbReference type="NCBI Taxonomy" id="632773"/>
    <lineage>
        <taxon>Bacteria</taxon>
        <taxon>Bacillati</taxon>
        <taxon>Bacillota</taxon>
        <taxon>Bacilli</taxon>
        <taxon>Bacillales</taxon>
        <taxon>Bacillaceae</taxon>
        <taxon>Salisediminibacterium</taxon>
    </lineage>
</organism>
<dbReference type="KEGG" id="bbev:BBEV_1177"/>
<keyword evidence="3" id="KW-0049">Antioxidant</keyword>
<dbReference type="OrthoDB" id="9812811at2"/>
<dbReference type="PANTHER" id="PTHR10681">
    <property type="entry name" value="THIOREDOXIN PEROXIDASE"/>
    <property type="match status" value="1"/>
</dbReference>
<evidence type="ECO:0000259" key="8">
    <source>
        <dbReference type="PROSITE" id="PS51352"/>
    </source>
</evidence>
<dbReference type="GO" id="GO:0042744">
    <property type="term" value="P:hydrogen peroxide catabolic process"/>
    <property type="evidence" value="ECO:0007669"/>
    <property type="project" value="TreeGrafter"/>
</dbReference>
<dbReference type="InterPro" id="IPR013766">
    <property type="entry name" value="Thioredoxin_domain"/>
</dbReference>
<evidence type="ECO:0000256" key="6">
    <source>
        <dbReference type="ARBA" id="ARBA00023284"/>
    </source>
</evidence>
<evidence type="ECO:0000256" key="3">
    <source>
        <dbReference type="ARBA" id="ARBA00022862"/>
    </source>
</evidence>
<dbReference type="InterPro" id="IPR019479">
    <property type="entry name" value="Peroxiredoxin_C"/>
</dbReference>
<dbReference type="GO" id="GO:0006979">
    <property type="term" value="P:response to oxidative stress"/>
    <property type="evidence" value="ECO:0007669"/>
    <property type="project" value="TreeGrafter"/>
</dbReference>
<dbReference type="Proteomes" id="UP000094463">
    <property type="component" value="Chromosome"/>
</dbReference>
<evidence type="ECO:0000256" key="1">
    <source>
        <dbReference type="ARBA" id="ARBA00009796"/>
    </source>
</evidence>
<dbReference type="EMBL" id="CP012502">
    <property type="protein sequence ID" value="AOM82545.1"/>
    <property type="molecule type" value="Genomic_DNA"/>
</dbReference>
<dbReference type="RefSeq" id="WP_069364621.1">
    <property type="nucleotide sequence ID" value="NZ_CP012502.1"/>
</dbReference>
<keyword evidence="10" id="KW-1185">Reference proteome</keyword>
<dbReference type="PANTHER" id="PTHR10681:SF121">
    <property type="entry name" value="ALKYL HYDROPEROXIDE REDUCTASE C"/>
    <property type="match status" value="1"/>
</dbReference>
<dbReference type="PATRIC" id="fig|632773.3.peg.1249"/>
<dbReference type="InterPro" id="IPR050217">
    <property type="entry name" value="Peroxiredoxin"/>
</dbReference>
<dbReference type="InterPro" id="IPR000866">
    <property type="entry name" value="AhpC/TSA"/>
</dbReference>
<dbReference type="Pfam" id="PF00578">
    <property type="entry name" value="AhpC-TSA"/>
    <property type="match status" value="1"/>
</dbReference>
<dbReference type="PROSITE" id="PS51352">
    <property type="entry name" value="THIOREDOXIN_2"/>
    <property type="match status" value="1"/>
</dbReference>
<keyword evidence="2" id="KW-0575">Peroxidase</keyword>